<feature type="compositionally biased region" description="Basic and acidic residues" evidence="2">
    <location>
        <begin position="1516"/>
        <end position="1526"/>
    </location>
</feature>
<feature type="region of interest" description="Disordered" evidence="2">
    <location>
        <begin position="1514"/>
        <end position="1549"/>
    </location>
</feature>
<dbReference type="InterPro" id="IPR001849">
    <property type="entry name" value="PH_domain"/>
</dbReference>
<dbReference type="PANTHER" id="PTHR47219">
    <property type="entry name" value="RAB GTPASE-ACTIVATING PROTEIN 1-LIKE"/>
    <property type="match status" value="1"/>
</dbReference>
<dbReference type="Gene3D" id="2.30.29.30">
    <property type="entry name" value="Pleckstrin-homology domain (PH domain)/Phosphotyrosine-binding domain (PTB)"/>
    <property type="match status" value="1"/>
</dbReference>
<proteinExistence type="predicted"/>
<evidence type="ECO:0000256" key="1">
    <source>
        <dbReference type="SAM" id="Coils"/>
    </source>
</evidence>
<dbReference type="Gene3D" id="1.10.472.80">
    <property type="entry name" value="Ypt/Rab-GAP domain of gyp1p, domain 3"/>
    <property type="match status" value="1"/>
</dbReference>
<dbReference type="PANTHER" id="PTHR47219:SF20">
    <property type="entry name" value="TBC1 DOMAIN FAMILY MEMBER 2B"/>
    <property type="match status" value="1"/>
</dbReference>
<dbReference type="InterPro" id="IPR011993">
    <property type="entry name" value="PH-like_dom_sf"/>
</dbReference>
<dbReference type="GO" id="GO:0005096">
    <property type="term" value="F:GTPase activator activity"/>
    <property type="evidence" value="ECO:0007669"/>
    <property type="project" value="TreeGrafter"/>
</dbReference>
<dbReference type="RefSeq" id="XP_013412234.1">
    <property type="nucleotide sequence ID" value="XM_013556780.2"/>
</dbReference>
<accession>A0A1S3JQJ1</accession>
<dbReference type="Proteomes" id="UP000085678">
    <property type="component" value="Unplaced"/>
</dbReference>
<feature type="compositionally biased region" description="Basic and acidic residues" evidence="2">
    <location>
        <begin position="125"/>
        <end position="137"/>
    </location>
</feature>
<dbReference type="GO" id="GO:0031267">
    <property type="term" value="F:small GTPase binding"/>
    <property type="evidence" value="ECO:0007669"/>
    <property type="project" value="TreeGrafter"/>
</dbReference>
<evidence type="ECO:0000313" key="6">
    <source>
        <dbReference type="RefSeq" id="XP_013412234.1"/>
    </source>
</evidence>
<gene>
    <name evidence="6" type="primary">LOC106174987</name>
</gene>
<name>A0A1S3JQJ1_LINAN</name>
<evidence type="ECO:0000259" key="4">
    <source>
        <dbReference type="PROSITE" id="PS50086"/>
    </source>
</evidence>
<dbReference type="InterPro" id="IPR036322">
    <property type="entry name" value="WD40_repeat_dom_sf"/>
</dbReference>
<dbReference type="STRING" id="7574.A0A1S3JQJ1"/>
<dbReference type="PROSITE" id="PS50003">
    <property type="entry name" value="PH_DOMAIN"/>
    <property type="match status" value="1"/>
</dbReference>
<keyword evidence="5" id="KW-1185">Reference proteome</keyword>
<dbReference type="InterPro" id="IPR000195">
    <property type="entry name" value="Rab-GAP-TBC_dom"/>
</dbReference>
<dbReference type="InterPro" id="IPR035969">
    <property type="entry name" value="Rab-GAP_TBC_sf"/>
</dbReference>
<dbReference type="SUPFAM" id="SSF50978">
    <property type="entry name" value="WD40 repeat-like"/>
    <property type="match status" value="1"/>
</dbReference>
<dbReference type="Pfam" id="PF23748">
    <property type="entry name" value="Beta-prop_LRRK2"/>
    <property type="match status" value="1"/>
</dbReference>
<dbReference type="Pfam" id="PF00169">
    <property type="entry name" value="PH"/>
    <property type="match status" value="1"/>
</dbReference>
<dbReference type="OrthoDB" id="44736at2759"/>
<feature type="region of interest" description="Disordered" evidence="2">
    <location>
        <begin position="118"/>
        <end position="144"/>
    </location>
</feature>
<dbReference type="PROSITE" id="PS50086">
    <property type="entry name" value="TBC_RABGAP"/>
    <property type="match status" value="1"/>
</dbReference>
<feature type="compositionally biased region" description="Basic and acidic residues" evidence="2">
    <location>
        <begin position="1584"/>
        <end position="1598"/>
    </location>
</feature>
<dbReference type="InterPro" id="IPR056602">
    <property type="entry name" value="Beta-prop_LRRK2"/>
</dbReference>
<protein>
    <submittedName>
        <fullName evidence="6">Uncharacterized protein LOC106174987 isoform X1</fullName>
    </submittedName>
</protein>
<feature type="region of interest" description="Disordered" evidence="2">
    <location>
        <begin position="1787"/>
        <end position="1807"/>
    </location>
</feature>
<feature type="compositionally biased region" description="Basic and acidic residues" evidence="2">
    <location>
        <begin position="1609"/>
        <end position="1619"/>
    </location>
</feature>
<dbReference type="FunFam" id="1.10.8.270:FF:000026">
    <property type="entry name" value="TBC (Tre-2/Bub2/Cdc16) domain family"/>
    <property type="match status" value="1"/>
</dbReference>
<dbReference type="Pfam" id="PF00566">
    <property type="entry name" value="RabGAP-TBC"/>
    <property type="match status" value="1"/>
</dbReference>
<dbReference type="Gene3D" id="1.10.8.270">
    <property type="entry name" value="putative rabgap domain of human tbc1 domain family member 14 like domains"/>
    <property type="match status" value="1"/>
</dbReference>
<feature type="domain" description="Rab-GAP TBC" evidence="4">
    <location>
        <begin position="501"/>
        <end position="697"/>
    </location>
</feature>
<evidence type="ECO:0000256" key="2">
    <source>
        <dbReference type="SAM" id="MobiDB-lite"/>
    </source>
</evidence>
<dbReference type="InterPro" id="IPR050302">
    <property type="entry name" value="Rab_GAP_TBC_domain"/>
</dbReference>
<feature type="compositionally biased region" description="Polar residues" evidence="2">
    <location>
        <begin position="1748"/>
        <end position="1767"/>
    </location>
</feature>
<feature type="domain" description="PH" evidence="3">
    <location>
        <begin position="4"/>
        <end position="105"/>
    </location>
</feature>
<keyword evidence="1" id="KW-0175">Coiled coil</keyword>
<feature type="region of interest" description="Disordered" evidence="2">
    <location>
        <begin position="1582"/>
        <end position="1619"/>
    </location>
</feature>
<feature type="region of interest" description="Disordered" evidence="2">
    <location>
        <begin position="1733"/>
        <end position="1767"/>
    </location>
</feature>
<dbReference type="KEGG" id="lak:106174987"/>
<dbReference type="GeneID" id="106174987"/>
<feature type="compositionally biased region" description="Polar residues" evidence="2">
    <location>
        <begin position="1297"/>
        <end position="1315"/>
    </location>
</feature>
<feature type="coiled-coil region" evidence="1">
    <location>
        <begin position="320"/>
        <end position="375"/>
    </location>
</feature>
<dbReference type="Gene3D" id="1.10.10.750">
    <property type="entry name" value="Ypt/Rab-GAP domain of gyp1p, domain 1"/>
    <property type="match status" value="1"/>
</dbReference>
<feature type="region of interest" description="Disordered" evidence="2">
    <location>
        <begin position="1334"/>
        <end position="1353"/>
    </location>
</feature>
<feature type="region of interest" description="Disordered" evidence="2">
    <location>
        <begin position="238"/>
        <end position="264"/>
    </location>
</feature>
<evidence type="ECO:0000313" key="5">
    <source>
        <dbReference type="Proteomes" id="UP000085678"/>
    </source>
</evidence>
<organism evidence="5 6">
    <name type="scientific">Lingula anatina</name>
    <name type="common">Brachiopod</name>
    <name type="synonym">Lingula unguis</name>
    <dbReference type="NCBI Taxonomy" id="7574"/>
    <lineage>
        <taxon>Eukaryota</taxon>
        <taxon>Metazoa</taxon>
        <taxon>Spiralia</taxon>
        <taxon>Lophotrochozoa</taxon>
        <taxon>Brachiopoda</taxon>
        <taxon>Linguliformea</taxon>
        <taxon>Lingulata</taxon>
        <taxon>Lingulida</taxon>
        <taxon>Linguloidea</taxon>
        <taxon>Lingulidae</taxon>
        <taxon>Lingula</taxon>
    </lineage>
</organism>
<dbReference type="InParanoid" id="A0A1S3JQJ1"/>
<dbReference type="SUPFAM" id="SSF47923">
    <property type="entry name" value="Ypt/Rab-GAP domain of gyp1p"/>
    <property type="match status" value="2"/>
</dbReference>
<dbReference type="SMART" id="SM00164">
    <property type="entry name" value="TBC"/>
    <property type="match status" value="1"/>
</dbReference>
<dbReference type="SUPFAM" id="SSF50729">
    <property type="entry name" value="PH domain-like"/>
    <property type="match status" value="1"/>
</dbReference>
<feature type="compositionally biased region" description="Low complexity" evidence="2">
    <location>
        <begin position="248"/>
        <end position="258"/>
    </location>
</feature>
<feature type="region of interest" description="Disordered" evidence="2">
    <location>
        <begin position="1296"/>
        <end position="1323"/>
    </location>
</feature>
<feature type="compositionally biased region" description="Basic and acidic residues" evidence="2">
    <location>
        <begin position="238"/>
        <end position="247"/>
    </location>
</feature>
<reference evidence="6" key="1">
    <citation type="submission" date="2025-08" db="UniProtKB">
        <authorList>
            <consortium name="RefSeq"/>
        </authorList>
    </citation>
    <scope>IDENTIFICATION</scope>
    <source>
        <tissue evidence="6">Gonads</tissue>
    </source>
</reference>
<evidence type="ECO:0000259" key="3">
    <source>
        <dbReference type="PROSITE" id="PS50003"/>
    </source>
</evidence>
<sequence length="1964" mass="222509">MAGWHSLSGYLYYRPGGAFGRIKPKKRYWYVFDDSQGKLLCFKNANEAKKSKPTDSVDIKDATISLSLDQNNQFIVSIEGKEFYLTADNHESMMIWLLGLQAKRDSYVKRALRESSSDSVSDGEACGRERVRNKSLSESKSLVNDMETTHSSVVRCSSMRERRDVFRLRFQRFGTIDTGYGEERQFAVPPLLSPDAHSLTAPSFQLTSSASSASRKWSSGASGESDDAFLHTEDAGIAREGRHRQGSERSASGSSDSAIDSDRRVTELERELMKVKAELACSLNQESKLREALERKDAARLEVVQEVTADNEKGKSSKPDAKLQEKTRVLQNQNRFLNEEVKKLGNLRQLEREKFQDQEKKIHCLEAEIDQWKRDYLFVLQSTIRMPDGDLVEEYEVKLYGGDRHQVRLRQLLDEAHKSNPSLPSYDRLQEGEAHIDSYGFKQRPENDSLIQHFVCTQLYQHYCHQLQSYEQHQQAWRDYLKLHRHSLTKTKELKTLCRAGIPPQHRAEVWTQLIYNQVQDLVKTKGPHYYQNVCNMMPDSVNANRYLRQISLDLMRTMPNNIHFSSPTSDGIKKMREVLQAFCVHNPQLGYCQGMNFIVGMALLFMEAEDAFWTLVAITEKYFSPNYFDHNLVGAQADQEVLKEFLREKLPQLWQHLEELDIEISTVTLNWFLPIFFDAVPFETLLRIWDCFLLEGPKVLFRFALAILKIHESSVVQKTETISIMRHLKACAKLTFDIEGLVKTAFEDLNPFPRRKDITSKQAYYVNILKEKVKKREKQQRAFLERERMFEDLDLYSPGKRALIECAVQFQEGKLWVFHGNQLSSRVAEVRCHKGFMYDINIEFDTRVLCACALSPEVVLVGTLSQSLFAYCTRSRVQLWHVRLNDAIFALRVMDEQDRQKKIFAALADGTVAVLEKLSSSDSAQYEVFYIPVGQGPVTSMLLIDKQLWCATGNMVHILHAVTLDPMDNFVVSTNPYDHILTLAMSQYGVWIAIKGSSIIELWDNRLLTCMMFFDVKDNRYPNLRKEDCCYFNGSRITAVLPIDHAVWIGTGDGNLLLYDVIDKEGVFHSKAATPHSDSNLSSPYYTSCGQVVKDLRTLHQVGHKVEELYYQRLEEQKTNRLSPRCSLGGGVENSRFPQLGAPTRQAISDSALDQSSRMRKISRDSGVTVIWNNPAFCDKDMEENLTPKLCSSSENRLEHFTFDLSEFNGQKFDKVRKDDTPYQSGLKKLKENNESDDVKDSSYEYYSDCDRVTQHINGDCKLSPTTYKKDLSHSGVIKRKEDKNNDCTKFVHDASNGSSVSRQQNGANCNSGASEEVDTEEGQAAGFLSHSQKATNTCASEQELEEVEGRVRDEQAEDFQGETDLEKDAERFQMEACAKKQGKCNGSEKGLCTKERDLASYTAEEGIQAAYHMEQYEGKQGVMISDSDFDTGNEEIHGNQMLSKLDHSARQSIINDNKNRESQSQAEETHQPSLKEIILEAIRQHERCENLLWSEHCSLTTSSVPVRSFQTEESVVRKHSDNLDHLGQGQGSAGNSSESTDPNSSETVVPAFYSRSLKKKSTGVEDVVDVVISESIDLHNSSYRDTDPKPDEKSRSSSEVTDIDLDGSARRSRTDSDFTDLEARIESQKLLKKPSLQWDHNIGDEEGFISMETATDNETSFTDFATKEEKFDNGLISFEVGEGGEEQAEDSSSGVIINVEDFDNLPVTLNHTLTHTSSSPAILSTNSILQQDGDSPLEKRDLPISPQASRRTASSSGRQMGTNGNMLGCHSRQMSLDTNASSVFWSSEEERGSTGSLKEGEDTDGVVRRSSVSGFSRRLSSISVASAYSTISTNEVPYLFDLSLQARVKVADKPIRAVLRTRCSGEPVIVSCAGCYGDDESVLKWTKEEGEKMWTNEPFMEICPITSSPKRPVYMFNKPFSPKNSIRSESDLSSYEIIQLGSSPEKHVSFHPEEKSADHQFY</sequence>
<dbReference type="SMART" id="SM00233">
    <property type="entry name" value="PH"/>
    <property type="match status" value="1"/>
</dbReference>
<feature type="compositionally biased region" description="Polar residues" evidence="2">
    <location>
        <begin position="1535"/>
        <end position="1549"/>
    </location>
</feature>